<name>A0A0C9RKA3_9HYME</name>
<dbReference type="AlphaFoldDB" id="A0A0C9RKA3"/>
<gene>
    <name evidence="2" type="primary">cmk</name>
    <name evidence="2" type="ORF">g.52619</name>
</gene>
<proteinExistence type="predicted"/>
<feature type="compositionally biased region" description="Polar residues" evidence="1">
    <location>
        <begin position="44"/>
        <end position="60"/>
    </location>
</feature>
<evidence type="ECO:0000256" key="1">
    <source>
        <dbReference type="SAM" id="MobiDB-lite"/>
    </source>
</evidence>
<reference evidence="2" key="1">
    <citation type="submission" date="2015-01" db="EMBL/GenBank/DDBJ databases">
        <title>Transcriptome Assembly of Fopius arisanus.</title>
        <authorList>
            <person name="Geib S."/>
        </authorList>
    </citation>
    <scope>NUCLEOTIDE SEQUENCE</scope>
</reference>
<protein>
    <submittedName>
        <fullName evidence="2">Cmk protein</fullName>
    </submittedName>
</protein>
<dbReference type="EMBL" id="GBYB01008635">
    <property type="protein sequence ID" value="JAG78402.1"/>
    <property type="molecule type" value="Transcribed_RNA"/>
</dbReference>
<sequence length="409" mass="47784">MSGDDREECQWQPTLPEIAGLLHQLQLSPPHCEEELMSLVEISTSSRNDQSESGESTCANGTLEKFNRPEMVEQLGNIIREKGMNRMKNNWFHEHLVEHFTRKQMIHVCSDKSEGQTAVDDYLGKLKLLDKENFRSLSCESRWNEELAVVRMEIAGENERAEEIVQSVISMQREIRICSAPYVKQIALKRIEHLISMEMGRIQKVSHFRLAYLKMRNKLILIENNLYAIISSEPSLSKDHYERLEAEQFYYKQQLNSKNHHRAILMSRRECSAHEVEDFDLKISRVRARIKSGKLRISNLRKTVKYHLRNHRAVLNKINRNNKIISNYRKETDVSNLDATQREYEEWVEKISVILKEIKRVGQALSALKTNLILHGKNIELATDDIEMLEKMVDRPPRKGIPPNEELND</sequence>
<organism evidence="2">
    <name type="scientific">Fopius arisanus</name>
    <dbReference type="NCBI Taxonomy" id="64838"/>
    <lineage>
        <taxon>Eukaryota</taxon>
        <taxon>Metazoa</taxon>
        <taxon>Ecdysozoa</taxon>
        <taxon>Arthropoda</taxon>
        <taxon>Hexapoda</taxon>
        <taxon>Insecta</taxon>
        <taxon>Pterygota</taxon>
        <taxon>Neoptera</taxon>
        <taxon>Endopterygota</taxon>
        <taxon>Hymenoptera</taxon>
        <taxon>Apocrita</taxon>
        <taxon>Ichneumonoidea</taxon>
        <taxon>Braconidae</taxon>
        <taxon>Opiinae</taxon>
        <taxon>Fopius</taxon>
    </lineage>
</organism>
<feature type="region of interest" description="Disordered" evidence="1">
    <location>
        <begin position="44"/>
        <end position="64"/>
    </location>
</feature>
<evidence type="ECO:0000313" key="2">
    <source>
        <dbReference type="EMBL" id="JAG78402.1"/>
    </source>
</evidence>
<accession>A0A0C9RKA3</accession>